<dbReference type="InterPro" id="IPR020802">
    <property type="entry name" value="TesA-like"/>
</dbReference>
<accession>A0AAJ5NI35</accession>
<sequence length="1327" mass="146695">MATEFLSKERQQLARNLLERRGLAAGRYQAISRRADDGPAPLSFAQLRLWYHEQLHPGSALYNTPIAVEFQGKLDTRALERAIEHVIERHEILRTVFRMVDGEPRQVVQAPRGVQLPIEDLTSFPVEDRERIATISAERAVREPINLSDGPVFHARLIKLDEQRWWLLVLNHHMVFDGWSRTVLVKELAAWYATILGQGAPLPPLSIQYGDFASWQRSKEVEAKLDEQLTWWKRTLEGAPTFLSLPTDRPRPPVQSFRGNTTVFTIDAATHAQIGAFARETGVSTFVVLAAALKLLLYRLTGQADLIVSTGIATRQQKQIEDLIGCFINVLLLRTNFSDSPSCIDLVRRVSDTTMNAFAHQDLPFDRLVTALAPERDLSYNPLAQVMIVHHNEDRDEGEFPGLRMQRIMPEKLIAQYDLLLHLRPIDEELFGMLEYNVDLFDERSVQRMCEQYVHVLGEIIANPHVSIEDVTVLPQHQVEAILALNEAPAQFPHDRCIHGLIEARAGEQPDAPAIETAGSVISYGDLNRDANKLARHMRRLGVRRGDVVGVSLERTPEMAIALLAIVKCGAAYVPIDPNYPLERVRYIVSDSKTRLVVTQSGFLEKLGDQIDGVTLLSLDHETDRIADYPDGNLDLEVSSDDLLYLIYTSGSTGAPKGVMLDHRGRVNNFHDFNTRFQVGPGDRVLAVSSPSFDMCAYDVFGTLMAGGTIVMPSGGALPQPDEWGALIRSHGVTIWHSAPALLGALLERFERGAIDAAPRLRLALLGGDWIPLTVPDDLRRYAGPDVVVVSLGGATEVSMDSTIHVVGERDPNWSSIPYGVAMANQTAYVLDDRMRVAPIGVAGDLYLGGVGVGWGYFHRAELSATRFVPNRYSRVPGERIYRTGDIARWTNAGTLELLGRADFQVKINGVRMELGEIDAALVALDGVKACVTSLHRPTDAPPRLVSYIVTEGEGFDWERTRNALFERLPSYMVPRHHVLLERLPLSPNGKVLRTALPPPAIDTSAEVALTGPRTVMERTLHTLWASALGHEEFGIDHDFFDLGGTSLQAALIVNRLPRRLSLVEFMRHSTVRTQAAVLSNDDRPAESRIFRFPANGVSRLTLLCVPYAGGSAIVFRGLARALPSGVATAVVTMPPPADCENPAVTLEAIAGQCLDELSTQELSNIALYGHCAGTALAAELARQLERRGHKVRGLFLAAAMPPGIPSPFTQPRETEEEIVEFVAALGGTEESSNVDDWKVMVREFQRDSRLVREHFKRILAQPREPLAAPLTVLMGDNDPLTEGHQDHEQVWQRVSGRIAIHTVEGGHYFVSTASGSVADIVAGSLE</sequence>
<dbReference type="Pfam" id="PF00668">
    <property type="entry name" value="Condensation"/>
    <property type="match status" value="1"/>
</dbReference>
<proteinExistence type="predicted"/>
<dbReference type="InterPro" id="IPR001242">
    <property type="entry name" value="Condensation_dom"/>
</dbReference>
<dbReference type="GO" id="GO:0043041">
    <property type="term" value="P:amino acid activation for nonribosomal peptide biosynthetic process"/>
    <property type="evidence" value="ECO:0007669"/>
    <property type="project" value="TreeGrafter"/>
</dbReference>
<reference evidence="2 3" key="1">
    <citation type="submission" date="2017-11" db="EMBL/GenBank/DDBJ databases">
        <authorList>
            <person name="Seth-Smith MB H."/>
        </authorList>
    </citation>
    <scope>NUCLEOTIDE SEQUENCE [LARGE SCALE GENOMIC DNA]</scope>
    <source>
        <strain evidence="2">E</strain>
    </source>
</reference>
<dbReference type="Proteomes" id="UP000268684">
    <property type="component" value="Chromosome III"/>
</dbReference>
<dbReference type="Gene3D" id="3.30.559.30">
    <property type="entry name" value="Nonribosomal peptide synthetase, condensation domain"/>
    <property type="match status" value="1"/>
</dbReference>
<dbReference type="PROSITE" id="PS00455">
    <property type="entry name" value="AMP_BINDING"/>
    <property type="match status" value="1"/>
</dbReference>
<dbReference type="InterPro" id="IPR045851">
    <property type="entry name" value="AMP-bd_C_sf"/>
</dbReference>
<dbReference type="FunFam" id="3.40.50.980:FF:000001">
    <property type="entry name" value="Non-ribosomal peptide synthetase"/>
    <property type="match status" value="1"/>
</dbReference>
<dbReference type="InterPro" id="IPR029058">
    <property type="entry name" value="AB_hydrolase_fold"/>
</dbReference>
<dbReference type="InterPro" id="IPR010071">
    <property type="entry name" value="AA_adenyl_dom"/>
</dbReference>
<protein>
    <submittedName>
        <fullName evidence="2">Linear gramicidin synthase subunit D,peptide synthase,Glutamate-1-semialdehyde aminotransferase,amino acid adenylation domain,AMP-binding enzyme</fullName>
    </submittedName>
</protein>
<dbReference type="PANTHER" id="PTHR45527:SF1">
    <property type="entry name" value="FATTY ACID SYNTHASE"/>
    <property type="match status" value="1"/>
</dbReference>
<dbReference type="RefSeq" id="WP_122172680.1">
    <property type="nucleotide sequence ID" value="NZ_LR025744.1"/>
</dbReference>
<dbReference type="FunFam" id="3.40.50.12780:FF:000012">
    <property type="entry name" value="Non-ribosomal peptide synthetase"/>
    <property type="match status" value="1"/>
</dbReference>
<dbReference type="GO" id="GO:0044550">
    <property type="term" value="P:secondary metabolite biosynthetic process"/>
    <property type="evidence" value="ECO:0007669"/>
    <property type="project" value="TreeGrafter"/>
</dbReference>
<keyword evidence="2" id="KW-0032">Aminotransferase</keyword>
<dbReference type="EMBL" id="LR025744">
    <property type="protein sequence ID" value="VBB16463.1"/>
    <property type="molecule type" value="Genomic_DNA"/>
</dbReference>
<name>A0AAJ5NI35_9BURK</name>
<evidence type="ECO:0000313" key="3">
    <source>
        <dbReference type="Proteomes" id="UP000268684"/>
    </source>
</evidence>
<dbReference type="InterPro" id="IPR036736">
    <property type="entry name" value="ACP-like_sf"/>
</dbReference>
<gene>
    <name evidence="2" type="ORF">BSTAB16_6668</name>
</gene>
<dbReference type="Gene3D" id="1.10.1200.10">
    <property type="entry name" value="ACP-like"/>
    <property type="match status" value="1"/>
</dbReference>
<evidence type="ECO:0000259" key="1">
    <source>
        <dbReference type="SMART" id="SM00824"/>
    </source>
</evidence>
<dbReference type="GO" id="GO:0031177">
    <property type="term" value="F:phosphopantetheine binding"/>
    <property type="evidence" value="ECO:0007669"/>
    <property type="project" value="TreeGrafter"/>
</dbReference>
<organism evidence="2 3">
    <name type="scientific">Burkholderia stabilis</name>
    <dbReference type="NCBI Taxonomy" id="95485"/>
    <lineage>
        <taxon>Bacteria</taxon>
        <taxon>Pseudomonadati</taxon>
        <taxon>Pseudomonadota</taxon>
        <taxon>Betaproteobacteria</taxon>
        <taxon>Burkholderiales</taxon>
        <taxon>Burkholderiaceae</taxon>
        <taxon>Burkholderia</taxon>
        <taxon>Burkholderia cepacia complex</taxon>
    </lineage>
</organism>
<dbReference type="GO" id="GO:0008483">
    <property type="term" value="F:transaminase activity"/>
    <property type="evidence" value="ECO:0007669"/>
    <property type="project" value="UniProtKB-KW"/>
</dbReference>
<dbReference type="Gene3D" id="3.30.559.10">
    <property type="entry name" value="Chloramphenicol acetyltransferase-like domain"/>
    <property type="match status" value="1"/>
</dbReference>
<dbReference type="Gene3D" id="2.30.38.10">
    <property type="entry name" value="Luciferase, Domain 3"/>
    <property type="match status" value="1"/>
</dbReference>
<dbReference type="InterPro" id="IPR009081">
    <property type="entry name" value="PP-bd_ACP"/>
</dbReference>
<dbReference type="Gene3D" id="3.40.50.1820">
    <property type="entry name" value="alpha/beta hydrolase"/>
    <property type="match status" value="1"/>
</dbReference>
<dbReference type="InterPro" id="IPR020845">
    <property type="entry name" value="AMP-binding_CS"/>
</dbReference>
<dbReference type="CDD" id="cd19531">
    <property type="entry name" value="LCL_NRPS-like"/>
    <property type="match status" value="1"/>
</dbReference>
<dbReference type="InterPro" id="IPR023213">
    <property type="entry name" value="CAT-like_dom_sf"/>
</dbReference>
<keyword evidence="2" id="KW-0808">Transferase</keyword>
<dbReference type="Pfam" id="PF00975">
    <property type="entry name" value="Thioesterase"/>
    <property type="match status" value="1"/>
</dbReference>
<dbReference type="PANTHER" id="PTHR45527">
    <property type="entry name" value="NONRIBOSOMAL PEPTIDE SYNTHETASE"/>
    <property type="match status" value="1"/>
</dbReference>
<dbReference type="GO" id="GO:0005737">
    <property type="term" value="C:cytoplasm"/>
    <property type="evidence" value="ECO:0007669"/>
    <property type="project" value="TreeGrafter"/>
</dbReference>
<evidence type="ECO:0000313" key="2">
    <source>
        <dbReference type="EMBL" id="VBB16463.1"/>
    </source>
</evidence>
<dbReference type="InterPro" id="IPR001031">
    <property type="entry name" value="Thioesterase"/>
</dbReference>
<dbReference type="InterPro" id="IPR000873">
    <property type="entry name" value="AMP-dep_synth/lig_dom"/>
</dbReference>
<dbReference type="NCBIfam" id="TIGR01733">
    <property type="entry name" value="AA-adenyl-dom"/>
    <property type="match status" value="1"/>
</dbReference>
<dbReference type="Pfam" id="PF00550">
    <property type="entry name" value="PP-binding"/>
    <property type="match status" value="1"/>
</dbReference>
<dbReference type="Pfam" id="PF00501">
    <property type="entry name" value="AMP-binding"/>
    <property type="match status" value="1"/>
</dbReference>
<dbReference type="SUPFAM" id="SSF52777">
    <property type="entry name" value="CoA-dependent acyltransferases"/>
    <property type="match status" value="2"/>
</dbReference>
<dbReference type="Gene3D" id="3.30.300.30">
    <property type="match status" value="1"/>
</dbReference>
<dbReference type="SMART" id="SM00824">
    <property type="entry name" value="PKS_TE"/>
    <property type="match status" value="1"/>
</dbReference>
<dbReference type="CDD" id="cd05930">
    <property type="entry name" value="A_NRPS"/>
    <property type="match status" value="1"/>
</dbReference>
<dbReference type="GeneID" id="71059086"/>
<dbReference type="SUPFAM" id="SSF56801">
    <property type="entry name" value="Acetyl-CoA synthetase-like"/>
    <property type="match status" value="1"/>
</dbReference>
<feature type="domain" description="Thioesterase TesA-like" evidence="1">
    <location>
        <begin position="1104"/>
        <end position="1326"/>
    </location>
</feature>
<dbReference type="Gene3D" id="3.40.50.980">
    <property type="match status" value="2"/>
</dbReference>
<dbReference type="SUPFAM" id="SSF53474">
    <property type="entry name" value="alpha/beta-Hydrolases"/>
    <property type="match status" value="1"/>
</dbReference>
<keyword evidence="3" id="KW-1185">Reference proteome</keyword>